<evidence type="ECO:0000256" key="5">
    <source>
        <dbReference type="ARBA" id="ARBA00022679"/>
    </source>
</evidence>
<evidence type="ECO:0000256" key="10">
    <source>
        <dbReference type="ARBA" id="ARBA00022989"/>
    </source>
</evidence>
<feature type="compositionally biased region" description="Low complexity" evidence="13">
    <location>
        <begin position="998"/>
        <end position="1018"/>
    </location>
</feature>
<keyword evidence="6 14" id="KW-0812">Transmembrane</keyword>
<feature type="compositionally biased region" description="Polar residues" evidence="13">
    <location>
        <begin position="815"/>
        <end position="826"/>
    </location>
</feature>
<reference evidence="16 17" key="1">
    <citation type="submission" date="2019-10" db="EMBL/GenBank/DDBJ databases">
        <title>Whole genome shotgun sequence of Acrocarpospora corrugata NBRC 13972.</title>
        <authorList>
            <person name="Ichikawa N."/>
            <person name="Kimura A."/>
            <person name="Kitahashi Y."/>
            <person name="Komaki H."/>
            <person name="Oguchi A."/>
        </authorList>
    </citation>
    <scope>NUCLEOTIDE SEQUENCE [LARGE SCALE GENOMIC DNA]</scope>
    <source>
        <strain evidence="16 17">NBRC 13972</strain>
    </source>
</reference>
<keyword evidence="17" id="KW-1185">Reference proteome</keyword>
<dbReference type="OrthoDB" id="3845898at2"/>
<evidence type="ECO:0000256" key="9">
    <source>
        <dbReference type="ARBA" id="ARBA00022840"/>
    </source>
</evidence>
<feature type="coiled-coil region" evidence="12">
    <location>
        <begin position="47"/>
        <end position="74"/>
    </location>
</feature>
<dbReference type="Pfam" id="PF00672">
    <property type="entry name" value="HAMP"/>
    <property type="match status" value="1"/>
</dbReference>
<evidence type="ECO:0000256" key="1">
    <source>
        <dbReference type="ARBA" id="ARBA00000085"/>
    </source>
</evidence>
<evidence type="ECO:0000313" key="17">
    <source>
        <dbReference type="Proteomes" id="UP000334990"/>
    </source>
</evidence>
<dbReference type="InterPro" id="IPR003594">
    <property type="entry name" value="HATPase_dom"/>
</dbReference>
<dbReference type="Gene3D" id="6.10.340.10">
    <property type="match status" value="1"/>
</dbReference>
<feature type="compositionally biased region" description="Polar residues" evidence="13">
    <location>
        <begin position="731"/>
        <end position="741"/>
    </location>
</feature>
<feature type="transmembrane region" description="Helical" evidence="14">
    <location>
        <begin position="319"/>
        <end position="344"/>
    </location>
</feature>
<gene>
    <name evidence="16" type="ORF">Acor_39760</name>
</gene>
<keyword evidence="10 14" id="KW-1133">Transmembrane helix</keyword>
<keyword evidence="9" id="KW-0067">ATP-binding</keyword>
<dbReference type="InterPro" id="IPR003660">
    <property type="entry name" value="HAMP_dom"/>
</dbReference>
<dbReference type="RefSeq" id="WP_155338174.1">
    <property type="nucleotide sequence ID" value="NZ_BAAABN010000077.1"/>
</dbReference>
<evidence type="ECO:0000256" key="3">
    <source>
        <dbReference type="ARBA" id="ARBA00012438"/>
    </source>
</evidence>
<dbReference type="InterPro" id="IPR050980">
    <property type="entry name" value="2C_sensor_his_kinase"/>
</dbReference>
<dbReference type="GO" id="GO:0005524">
    <property type="term" value="F:ATP binding"/>
    <property type="evidence" value="ECO:0007669"/>
    <property type="project" value="UniProtKB-KW"/>
</dbReference>
<dbReference type="Pfam" id="PF08376">
    <property type="entry name" value="NIT"/>
    <property type="match status" value="1"/>
</dbReference>
<evidence type="ECO:0000256" key="2">
    <source>
        <dbReference type="ARBA" id="ARBA00004370"/>
    </source>
</evidence>
<dbReference type="PANTHER" id="PTHR44936">
    <property type="entry name" value="SENSOR PROTEIN CREC"/>
    <property type="match status" value="1"/>
</dbReference>
<dbReference type="PANTHER" id="PTHR44936:SF9">
    <property type="entry name" value="SENSOR PROTEIN CREC"/>
    <property type="match status" value="1"/>
</dbReference>
<feature type="region of interest" description="Disordered" evidence="13">
    <location>
        <begin position="647"/>
        <end position="914"/>
    </location>
</feature>
<dbReference type="Proteomes" id="UP000334990">
    <property type="component" value="Unassembled WGS sequence"/>
</dbReference>
<name>A0A5M3W436_9ACTN</name>
<comment type="caution">
    <text evidence="16">The sequence shown here is derived from an EMBL/GenBank/DDBJ whole genome shotgun (WGS) entry which is preliminary data.</text>
</comment>
<feature type="region of interest" description="Disordered" evidence="13">
    <location>
        <begin position="937"/>
        <end position="964"/>
    </location>
</feature>
<evidence type="ECO:0000256" key="8">
    <source>
        <dbReference type="ARBA" id="ARBA00022777"/>
    </source>
</evidence>
<keyword evidence="14" id="KW-0472">Membrane</keyword>
<feature type="domain" description="HAMP" evidence="15">
    <location>
        <begin position="342"/>
        <end position="412"/>
    </location>
</feature>
<dbReference type="Gene3D" id="3.30.565.10">
    <property type="entry name" value="Histidine kinase-like ATPase, C-terminal domain"/>
    <property type="match status" value="1"/>
</dbReference>
<proteinExistence type="predicted"/>
<dbReference type="InterPro" id="IPR013587">
    <property type="entry name" value="Nitrate/nitrite_sensing"/>
</dbReference>
<feature type="compositionally biased region" description="Low complexity" evidence="13">
    <location>
        <begin position="872"/>
        <end position="884"/>
    </location>
</feature>
<dbReference type="SMART" id="SM00304">
    <property type="entry name" value="HAMP"/>
    <property type="match status" value="1"/>
</dbReference>
<feature type="compositionally biased region" description="Polar residues" evidence="13">
    <location>
        <begin position="773"/>
        <end position="788"/>
    </location>
</feature>
<evidence type="ECO:0000313" key="16">
    <source>
        <dbReference type="EMBL" id="GES01911.1"/>
    </source>
</evidence>
<feature type="compositionally biased region" description="Low complexity" evidence="13">
    <location>
        <begin position="647"/>
        <end position="661"/>
    </location>
</feature>
<dbReference type="SUPFAM" id="SSF55874">
    <property type="entry name" value="ATPase domain of HSP90 chaperone/DNA topoisomerase II/histidine kinase"/>
    <property type="match status" value="1"/>
</dbReference>
<evidence type="ECO:0000256" key="11">
    <source>
        <dbReference type="ARBA" id="ARBA00023012"/>
    </source>
</evidence>
<keyword evidence="4" id="KW-0597">Phosphoprotein</keyword>
<sequence>MRLGNWRVRSRLVALILLPTVVGVLFAGVQLTAAINTSAEYRRLTQVAELVVQLDELNHELAKERDLMAMYSAEGWRNARKDQVDAQQVKVDAIRGRVIESLQTLDESQPVRVLNQGKRISGWLQGLEGHRKGLINSQVPARGAIGMYTRMIADISVLHEDLARSGADEQLFADSLALTALSRAKENLSRSRGILTVAIIAKGALDYDDLSDFLTAVRNHDADLVLFQKEASPAIAALYKRTVRGADVERTHSMRALALAQVRADTFVGNLDLLRNNDASSWYLAASSTIDLMRAVEKDLGAQVVTHSQGLQDSEQRSAIISGVLILVLLAVVLAITALVASSLTRPLRRLRREALEIAGSRLPDTVQRLRESGDAADAPDVFPIGVTTSDEIGEVARAFDEVHREAVRLAGDEAKLRSNVNSMFVNLSRRTQTLVERQLSLIEGLEQGEQDDQRLGNLFKLDHLATRMRRNSENLLVLAGQEPARRWGQPVPVVDVVRASLSEVENYERVNIQIQPGVAVVGQSVNDVVHLVAELVENAISFSPRETKVAVSSNRIDGGGLMISVSDVGIGMTGEELAAANWRLANPPVVDVSVSRRMGLFVVGRLALRHGIRVQLRQQDMGGLTAMVLLPEALLAQPAAFPGMPQQPAALPGGPQQYGLPPAPAYGQPALASPTPFETMGRPPVFGADAPGMGAPDPWKRGRFENFERNQPGGFERTPPALERGPFDSGPSTNPFSTRNPFEPAPGNSSFDTGPARNPFDPGGRSPFESGAFTNSTGPNPFDPSTSGGFGPGNSTGPNPFDPSTSGGFGPGNSTGPNPFDPSTSGGFGAGHATGPTPFDSGSFAPPRPFDNGALGEAPWPGQVPTPQTPGWPSGPAGAPPGQQGNGWPGRPSRGPFEPDVDNTGPLPVVRSSPLEEIDEFLPIFAAVESDWFRRVTPSSEEPDGDAEGGPAESKVWSSPADAGWQAAKAAAEPALGGVTSSGLPKRVPKANLVPGSADSTPSSAVAAASAAHAAVPAAPPGPMPGVSPERVRSRLSSFQQGVRQGRAVARGDISEEQGWPGAVHSGPESDKDEA</sequence>
<dbReference type="PROSITE" id="PS50885">
    <property type="entry name" value="HAMP"/>
    <property type="match status" value="1"/>
</dbReference>
<dbReference type="EC" id="2.7.13.3" evidence="3"/>
<feature type="compositionally biased region" description="Basic and acidic residues" evidence="13">
    <location>
        <begin position="699"/>
        <end position="709"/>
    </location>
</feature>
<keyword evidence="12" id="KW-0175">Coiled coil</keyword>
<evidence type="ECO:0000256" key="14">
    <source>
        <dbReference type="SAM" id="Phobius"/>
    </source>
</evidence>
<keyword evidence="8" id="KW-0418">Kinase</keyword>
<dbReference type="Pfam" id="PF02518">
    <property type="entry name" value="HATPase_c"/>
    <property type="match status" value="1"/>
</dbReference>
<dbReference type="GO" id="GO:0004673">
    <property type="term" value="F:protein histidine kinase activity"/>
    <property type="evidence" value="ECO:0007669"/>
    <property type="project" value="UniProtKB-EC"/>
</dbReference>
<keyword evidence="5" id="KW-0808">Transferase</keyword>
<evidence type="ECO:0000256" key="12">
    <source>
        <dbReference type="SAM" id="Coils"/>
    </source>
</evidence>
<feature type="region of interest" description="Disordered" evidence="13">
    <location>
        <begin position="978"/>
        <end position="1076"/>
    </location>
</feature>
<evidence type="ECO:0000259" key="15">
    <source>
        <dbReference type="PROSITE" id="PS50885"/>
    </source>
</evidence>
<evidence type="ECO:0000256" key="4">
    <source>
        <dbReference type="ARBA" id="ARBA00022553"/>
    </source>
</evidence>
<organism evidence="16 17">
    <name type="scientific">Acrocarpospora corrugata</name>
    <dbReference type="NCBI Taxonomy" id="35763"/>
    <lineage>
        <taxon>Bacteria</taxon>
        <taxon>Bacillati</taxon>
        <taxon>Actinomycetota</taxon>
        <taxon>Actinomycetes</taxon>
        <taxon>Streptosporangiales</taxon>
        <taxon>Streptosporangiaceae</taxon>
        <taxon>Acrocarpospora</taxon>
    </lineage>
</organism>
<evidence type="ECO:0000256" key="6">
    <source>
        <dbReference type="ARBA" id="ARBA00022692"/>
    </source>
</evidence>
<feature type="compositionally biased region" description="Polar residues" evidence="13">
    <location>
        <begin position="796"/>
        <end position="807"/>
    </location>
</feature>
<protein>
    <recommendedName>
        <fullName evidence="3">histidine kinase</fullName>
        <ecNumber evidence="3">2.7.13.3</ecNumber>
    </recommendedName>
</protein>
<dbReference type="GO" id="GO:0016020">
    <property type="term" value="C:membrane"/>
    <property type="evidence" value="ECO:0007669"/>
    <property type="project" value="UniProtKB-SubCell"/>
</dbReference>
<dbReference type="GO" id="GO:0000160">
    <property type="term" value="P:phosphorelay signal transduction system"/>
    <property type="evidence" value="ECO:0007669"/>
    <property type="project" value="UniProtKB-KW"/>
</dbReference>
<dbReference type="InterPro" id="IPR036890">
    <property type="entry name" value="HATPase_C_sf"/>
</dbReference>
<dbReference type="SMART" id="SM00387">
    <property type="entry name" value="HATPase_c"/>
    <property type="match status" value="1"/>
</dbReference>
<comment type="subcellular location">
    <subcellularLocation>
        <location evidence="2">Membrane</location>
    </subcellularLocation>
</comment>
<keyword evidence="7" id="KW-0547">Nucleotide-binding</keyword>
<evidence type="ECO:0000256" key="13">
    <source>
        <dbReference type="SAM" id="MobiDB-lite"/>
    </source>
</evidence>
<keyword evidence="11" id="KW-0902">Two-component regulatory system</keyword>
<dbReference type="AlphaFoldDB" id="A0A5M3W436"/>
<comment type="catalytic activity">
    <reaction evidence="1">
        <text>ATP + protein L-histidine = ADP + protein N-phospho-L-histidine.</text>
        <dbReference type="EC" id="2.7.13.3"/>
    </reaction>
</comment>
<dbReference type="EMBL" id="BLAD01000054">
    <property type="protein sequence ID" value="GES01911.1"/>
    <property type="molecule type" value="Genomic_DNA"/>
</dbReference>
<evidence type="ECO:0000256" key="7">
    <source>
        <dbReference type="ARBA" id="ARBA00022741"/>
    </source>
</evidence>
<accession>A0A5M3W436</accession>